<dbReference type="KEGG" id="cfem:HCR03_08645"/>
<accession>A0A7G8TF67</accession>
<evidence type="ECO:0000256" key="1">
    <source>
        <dbReference type="SAM" id="SignalP"/>
    </source>
</evidence>
<protein>
    <submittedName>
        <fullName evidence="2">Uncharacterized protein</fullName>
    </submittedName>
</protein>
<keyword evidence="1" id="KW-0732">Signal</keyword>
<sequence length="139" mass="15693">MLKFKKKLAALFCAAALMVTFAVPAFAASYSYDYTFSGSGESWGYPDGYYSKEDNEQNAYLSIHNSSNWARGVDRVYLWAQFSNNQERTSSNRYFTDYVTNALLPYTTYTAAGNYLGLAGWHNNYNNPKTFSVGGLWTP</sequence>
<name>A0A7G8TF67_9FIRM</name>
<evidence type="ECO:0000313" key="3">
    <source>
        <dbReference type="Proteomes" id="UP000515909"/>
    </source>
</evidence>
<gene>
    <name evidence="2" type="ORF">HCR03_08645</name>
</gene>
<feature type="chain" id="PRO_5028937051" evidence="1">
    <location>
        <begin position="28"/>
        <end position="139"/>
    </location>
</feature>
<feature type="signal peptide" evidence="1">
    <location>
        <begin position="1"/>
        <end position="27"/>
    </location>
</feature>
<dbReference type="RefSeq" id="WP_187037705.1">
    <property type="nucleotide sequence ID" value="NZ_CP060286.1"/>
</dbReference>
<evidence type="ECO:0000313" key="2">
    <source>
        <dbReference type="EMBL" id="QNK42258.1"/>
    </source>
</evidence>
<dbReference type="EMBL" id="CP060286">
    <property type="protein sequence ID" value="QNK42258.1"/>
    <property type="molecule type" value="Genomic_DNA"/>
</dbReference>
<proteinExistence type="predicted"/>
<dbReference type="Proteomes" id="UP000515909">
    <property type="component" value="Chromosome"/>
</dbReference>
<dbReference type="AlphaFoldDB" id="A0A7G8TF67"/>
<reference evidence="2 3" key="1">
    <citation type="submission" date="2020-08" db="EMBL/GenBank/DDBJ databases">
        <title>The isolate Caproiciproducens sp. 7D4C2 produces n-caproate at mildly acidic conditions from hexoses: genome and rBOX comparison with related strains and chain-elongating bacteria.</title>
        <authorList>
            <person name="Esquivel-Elizondo S."/>
            <person name="Bagci C."/>
            <person name="Temovska M."/>
            <person name="Jeon B.S."/>
            <person name="Bessarab I."/>
            <person name="Williams R.B.H."/>
            <person name="Huson D.H."/>
            <person name="Angenent L.T."/>
        </authorList>
    </citation>
    <scope>NUCLEOTIDE SEQUENCE [LARGE SCALE GENOMIC DNA]</scope>
    <source>
        <strain evidence="2 3">7D4C2</strain>
    </source>
</reference>
<organism evidence="2 3">
    <name type="scientific">Caproicibacter fermentans</name>
    <dbReference type="NCBI Taxonomy" id="2576756"/>
    <lineage>
        <taxon>Bacteria</taxon>
        <taxon>Bacillati</taxon>
        <taxon>Bacillota</taxon>
        <taxon>Clostridia</taxon>
        <taxon>Eubacteriales</taxon>
        <taxon>Acutalibacteraceae</taxon>
        <taxon>Caproicibacter</taxon>
    </lineage>
</organism>